<dbReference type="EMBL" id="CP113520">
    <property type="protein sequence ID" value="WAJ28942.1"/>
    <property type="molecule type" value="Genomic_DNA"/>
</dbReference>
<keyword evidence="2" id="KW-1185">Reference proteome</keyword>
<organism evidence="1 2">
    <name type="scientific">Antarcticirhabdus aurantiaca</name>
    <dbReference type="NCBI Taxonomy" id="2606717"/>
    <lineage>
        <taxon>Bacteria</taxon>
        <taxon>Pseudomonadati</taxon>
        <taxon>Pseudomonadota</taxon>
        <taxon>Alphaproteobacteria</taxon>
        <taxon>Hyphomicrobiales</taxon>
        <taxon>Aurantimonadaceae</taxon>
        <taxon>Antarcticirhabdus</taxon>
    </lineage>
</organism>
<dbReference type="Proteomes" id="UP001163223">
    <property type="component" value="Chromosome"/>
</dbReference>
<proteinExistence type="predicted"/>
<protein>
    <submittedName>
        <fullName evidence="1">Uncharacterized protein</fullName>
    </submittedName>
</protein>
<accession>A0ACD4NQ20</accession>
<reference evidence="1" key="1">
    <citation type="submission" date="2022-11" db="EMBL/GenBank/DDBJ databases">
        <title>beta-Carotene-producing bacterium, Jeongeuplla avenae sp. nov., alleviates the salt stress of Arabidopsis seedlings.</title>
        <authorList>
            <person name="Jiang L."/>
            <person name="Lee J."/>
        </authorList>
    </citation>
    <scope>NUCLEOTIDE SEQUENCE</scope>
    <source>
        <strain evidence="1">DY_R2A_6</strain>
    </source>
</reference>
<evidence type="ECO:0000313" key="2">
    <source>
        <dbReference type="Proteomes" id="UP001163223"/>
    </source>
</evidence>
<sequence length="137" mass="13984">MIAFSVILYLLLSAALLATAAKYAFGPVPAPHHRQALENDGVPLAPNLLVLLKALYVPMAAAFAAVAILIAALALGPIARGEIWASMAATGAALVLGLPTTYGTWHFERATGVRGPAKLAAVLTLLAVTAALVAFTA</sequence>
<evidence type="ECO:0000313" key="1">
    <source>
        <dbReference type="EMBL" id="WAJ28942.1"/>
    </source>
</evidence>
<gene>
    <name evidence="1" type="ORF">OXU80_01415</name>
</gene>
<name>A0ACD4NQ20_9HYPH</name>